<dbReference type="InterPro" id="IPR011044">
    <property type="entry name" value="Quino_amine_DH_bsu"/>
</dbReference>
<organism evidence="2 3">
    <name type="scientific">Streptomyces olindensis</name>
    <dbReference type="NCBI Taxonomy" id="358823"/>
    <lineage>
        <taxon>Bacteria</taxon>
        <taxon>Bacillati</taxon>
        <taxon>Actinomycetota</taxon>
        <taxon>Actinomycetes</taxon>
        <taxon>Kitasatosporales</taxon>
        <taxon>Streptomycetaceae</taxon>
        <taxon>Streptomyces</taxon>
    </lineage>
</organism>
<dbReference type="SUPFAM" id="SSF50969">
    <property type="entry name" value="YVTN repeat-like/Quinoprotein amine dehydrogenase"/>
    <property type="match status" value="1"/>
</dbReference>
<protein>
    <submittedName>
        <fullName evidence="2">Glutaminyl-peptide cyclotransferase</fullName>
    </submittedName>
</protein>
<dbReference type="InterPro" id="IPR007788">
    <property type="entry name" value="QCT"/>
</dbReference>
<sequence length="289" mass="30902">MPERLLFAAVAAISGALLVSCAAEGAREHAAADAVAGTRAAKAESVSVDGVEQLRVMVLEVLPHDPRAFTQGLEVAGGTLYESTGLAGRSSVRAGPIGRRPTRQKALPAPLFGEGITVVGRKLWQLTWRNRIAIERDARTLSEVRRVPYPDEGWGVCHQRSSNRLVTSDGSSRLTYRDPRTLARRGDVNVTQGGRPVTKLNELECVGEAVYANVLFTDRIVRIDSATGAVTASIDASGLLRKDERVYGSVLNGIAAVPGTDQFLVTGKLWPKTFRVVFVAAGRTGDSKG</sequence>
<keyword evidence="3" id="KW-1185">Reference proteome</keyword>
<comment type="caution">
    <text evidence="2">The sequence shown here is derived from an EMBL/GenBank/DDBJ whole genome shotgun (WGS) entry which is preliminary data.</text>
</comment>
<dbReference type="EMBL" id="JBEYBN010000025">
    <property type="protein sequence ID" value="MEU2268479.1"/>
    <property type="molecule type" value="Genomic_DNA"/>
</dbReference>
<dbReference type="PANTHER" id="PTHR31270">
    <property type="entry name" value="GLUTAMINYL-PEPTIDE CYCLOTRANSFERASE"/>
    <property type="match status" value="1"/>
</dbReference>
<dbReference type="PROSITE" id="PS51257">
    <property type="entry name" value="PROKAR_LIPOPROTEIN"/>
    <property type="match status" value="1"/>
</dbReference>
<gene>
    <name evidence="2" type="ORF">ABZ568_19150</name>
</gene>
<evidence type="ECO:0000313" key="2">
    <source>
        <dbReference type="EMBL" id="MEU2268479.1"/>
    </source>
</evidence>
<proteinExistence type="predicted"/>
<reference evidence="2 3" key="1">
    <citation type="submission" date="2024-06" db="EMBL/GenBank/DDBJ databases">
        <title>The Natural Products Discovery Center: Release of the First 8490 Sequenced Strains for Exploring Actinobacteria Biosynthetic Diversity.</title>
        <authorList>
            <person name="Kalkreuter E."/>
            <person name="Kautsar S.A."/>
            <person name="Yang D."/>
            <person name="Bader C.D."/>
            <person name="Teijaro C.N."/>
            <person name="Fluegel L."/>
            <person name="Davis C.M."/>
            <person name="Simpson J.R."/>
            <person name="Lauterbach L."/>
            <person name="Steele A.D."/>
            <person name="Gui C."/>
            <person name="Meng S."/>
            <person name="Li G."/>
            <person name="Viehrig K."/>
            <person name="Ye F."/>
            <person name="Su P."/>
            <person name="Kiefer A.F."/>
            <person name="Nichols A."/>
            <person name="Cepeda A.J."/>
            <person name="Yan W."/>
            <person name="Fan B."/>
            <person name="Jiang Y."/>
            <person name="Adhikari A."/>
            <person name="Zheng C.-J."/>
            <person name="Schuster L."/>
            <person name="Cowan T.M."/>
            <person name="Smanski M.J."/>
            <person name="Chevrette M.G."/>
            <person name="De Carvalho L.P.S."/>
            <person name="Shen B."/>
        </authorList>
    </citation>
    <scope>NUCLEOTIDE SEQUENCE [LARGE SCALE GENOMIC DNA]</scope>
    <source>
        <strain evidence="2 3">NPDC019583</strain>
    </source>
</reference>
<dbReference type="Pfam" id="PF05096">
    <property type="entry name" value="Glu_cyclase_2"/>
    <property type="match status" value="1"/>
</dbReference>
<feature type="chain" id="PRO_5045571445" evidence="1">
    <location>
        <begin position="23"/>
        <end position="289"/>
    </location>
</feature>
<dbReference type="PANTHER" id="PTHR31270:SF1">
    <property type="entry name" value="GLUTAMINYL-PEPTIDE CYCLOTRANSFERASE"/>
    <property type="match status" value="1"/>
</dbReference>
<dbReference type="Proteomes" id="UP001550603">
    <property type="component" value="Unassembled WGS sequence"/>
</dbReference>
<keyword evidence="1" id="KW-0732">Signal</keyword>
<feature type="signal peptide" evidence="1">
    <location>
        <begin position="1"/>
        <end position="22"/>
    </location>
</feature>
<name>A0ABV2XX02_9ACTN</name>
<evidence type="ECO:0000256" key="1">
    <source>
        <dbReference type="SAM" id="SignalP"/>
    </source>
</evidence>
<evidence type="ECO:0000313" key="3">
    <source>
        <dbReference type="Proteomes" id="UP001550603"/>
    </source>
</evidence>
<accession>A0ABV2XX02</accession>
<dbReference type="RefSeq" id="WP_359789931.1">
    <property type="nucleotide sequence ID" value="NZ_JBEYBN010000025.1"/>
</dbReference>